<feature type="region of interest" description="Disordered" evidence="1">
    <location>
        <begin position="26"/>
        <end position="135"/>
    </location>
</feature>
<evidence type="ECO:0000313" key="2">
    <source>
        <dbReference type="EMBL" id="KAJ1127426.1"/>
    </source>
</evidence>
<feature type="region of interest" description="Disordered" evidence="1">
    <location>
        <begin position="1"/>
        <end position="20"/>
    </location>
</feature>
<gene>
    <name evidence="2" type="ORF">NDU88_005828</name>
</gene>
<name>A0AAV7PGT7_PLEWA</name>
<reference evidence="2" key="1">
    <citation type="journal article" date="2022" name="bioRxiv">
        <title>Sequencing and chromosome-scale assembly of the giantPleurodeles waltlgenome.</title>
        <authorList>
            <person name="Brown T."/>
            <person name="Elewa A."/>
            <person name="Iarovenko S."/>
            <person name="Subramanian E."/>
            <person name="Araus A.J."/>
            <person name="Petzold A."/>
            <person name="Susuki M."/>
            <person name="Suzuki K.-i.T."/>
            <person name="Hayashi T."/>
            <person name="Toyoda A."/>
            <person name="Oliveira C."/>
            <person name="Osipova E."/>
            <person name="Leigh N.D."/>
            <person name="Simon A."/>
            <person name="Yun M.H."/>
        </authorList>
    </citation>
    <scope>NUCLEOTIDE SEQUENCE</scope>
    <source>
        <strain evidence="2">20211129_DDA</strain>
        <tissue evidence="2">Liver</tissue>
    </source>
</reference>
<protein>
    <submittedName>
        <fullName evidence="2">Uncharacterized protein</fullName>
    </submittedName>
</protein>
<accession>A0AAV7PGT7</accession>
<keyword evidence="3" id="KW-1185">Reference proteome</keyword>
<comment type="caution">
    <text evidence="2">The sequence shown here is derived from an EMBL/GenBank/DDBJ whole genome shotgun (WGS) entry which is preliminary data.</text>
</comment>
<sequence length="171" mass="18841">MLKPGGMKSVNALGPTSDSQCQLNRIAVTSGPTTRVELIDECPGDTSRSDPRSSTHSNPEEEGCCSAPKREGKEKNKVAREDECDRRTNKEDTMVGELTEVAEIERAEENSEKSNEAERAWKTEIPAKDRQMPKDTKIACHVPGGTWLLQIRDYLQNPSSYFGSGKGRGEA</sequence>
<dbReference type="Proteomes" id="UP001066276">
    <property type="component" value="Chromosome 7"/>
</dbReference>
<evidence type="ECO:0000256" key="1">
    <source>
        <dbReference type="SAM" id="MobiDB-lite"/>
    </source>
</evidence>
<dbReference type="EMBL" id="JANPWB010000011">
    <property type="protein sequence ID" value="KAJ1127426.1"/>
    <property type="molecule type" value="Genomic_DNA"/>
</dbReference>
<feature type="compositionally biased region" description="Basic and acidic residues" evidence="1">
    <location>
        <begin position="68"/>
        <end position="93"/>
    </location>
</feature>
<organism evidence="2 3">
    <name type="scientific">Pleurodeles waltl</name>
    <name type="common">Iberian ribbed newt</name>
    <dbReference type="NCBI Taxonomy" id="8319"/>
    <lineage>
        <taxon>Eukaryota</taxon>
        <taxon>Metazoa</taxon>
        <taxon>Chordata</taxon>
        <taxon>Craniata</taxon>
        <taxon>Vertebrata</taxon>
        <taxon>Euteleostomi</taxon>
        <taxon>Amphibia</taxon>
        <taxon>Batrachia</taxon>
        <taxon>Caudata</taxon>
        <taxon>Salamandroidea</taxon>
        <taxon>Salamandridae</taxon>
        <taxon>Pleurodelinae</taxon>
        <taxon>Pleurodeles</taxon>
    </lineage>
</organism>
<feature type="compositionally biased region" description="Basic and acidic residues" evidence="1">
    <location>
        <begin position="103"/>
        <end position="135"/>
    </location>
</feature>
<proteinExistence type="predicted"/>
<dbReference type="AlphaFoldDB" id="A0AAV7PGT7"/>
<evidence type="ECO:0000313" key="3">
    <source>
        <dbReference type="Proteomes" id="UP001066276"/>
    </source>
</evidence>